<name>A0A9P5YVN2_9AGAR</name>
<proteinExistence type="predicted"/>
<gene>
    <name evidence="3" type="ORF">BDN70DRAFT_863489</name>
</gene>
<sequence>MGDNFAQGTTPLGPLRAILGSYPFSVGLLREMLQNSEDAKALVQTFALDRRSHPSASLYHPNLAATQGPALLAFNDANFNEADWHALQFVYESSKADDSSKIGKYGVGFRSVFHITDCPQIVSGNTFAMFDPLQEFTGSAGKRLDLTHVTTNHPDQLASFSHFVDPVVYESEFPGTVIRCPLRRIPSRIDAKVVSPDEIARLFREFIFREMDISLLFLQHVQQIQVYGIDEQGAVKCLAQLSISRSPRISLNSVAEAYTATVSITIDGKTEDRRWRIIQCAFEQEDAIKILCQGSSDLTSRILKEHKLLPTVGIAMPLSSPTDGKSGRLFTFLPLPLPTGFPVHVHAYFALTQSRQNLRNSRETGLGSSDLILVQWNKLLFDRYIPQAWRLMLEILAEQDAIHNIFMAWPPEQRSPVTSGENVYWKHLPDHTLNSIISAKSAIWPVYQLKATPTTPEFRPLNDVITADPAVPDIVLDALTTVGLKLTRPPQYIVDLIKGSGNESIRILTPNEAHRALQDHVAEVQAANDVTVQIILGYLLSTYDVRNITGLPLIKLATQQRVILLAAEDTTTRYTMLNRAEYDVFRLCDDDAIPLHLLPINIAEIIRTHGPGIINVEIISVPRIVKYLEVYPSKLNLDLSFKTDPTVRKWLAAFWLWQHTYPHRQDLYASIRHLFLLPSTKGLRKADSPLFKSFREHPVTVKHLQTIGVPFLDPEFQESAQNILMSYDIVKPITNIHALLDSLISPSDDLKLSKEACTSILGHISTYMAGSCNINGPLNDDRVRLLRTLPIFPIVEFPPNGQALTTQWAALPPSSKIRNVTIRGFIPVIPGYTFIQVPPPMHSFMDYIEASHPKHLRDVDLLSLTVNHFTEQPDHVQAASLKYMSNQWQLIPPHVIATLERTSFVAVQDGSRKKPSEVVEPDSPIYRLYADNPERKIRQSSPSDDLIMRALRSLKLLKYSLTIDVVQETIEAISSRTDTSRKWVDLSVYLISLMAKTNLDYTKLRLTPEQEWLPTDQGLRGFADCRDHDPSIAPRNLFDKALAVFQPLKIPASLKQALKWDQPLTTEILIDQLDRTLSFNPDDCFSVVFDILKEIGSRTLSKEELSELRMVTQSRRWVPTTDRQLSETVSAVFSQPLAESGFSQIYHIDELTRDFLRSMGCQDRPSTRVILNKLEALDEQDPSLNVVNAALNLIRSLPPNLTDEERSELLIPDVDNRLRPFFDTFFNDIGDQAQLIPNNEDFVSHPLIDESLARNLGLGRLGLKYADIVISGVEMGEKPIITVRKTLSQYTDTQFAIEFLANAADANATEFSLLVNEFRGDSTYALSPLMAKFITSPSLIVHNDAMFTDEDFTGICRTSVGGKQNKRETIGQFGLGALTMFHFTELAIVVSNTRVLFLNPSESHLPIRDSAALMMSLNHVRKFYSSHLAAIDGLFGFSLSNEDPYNGTIFLLPLREDAHLNVPDCISRSSTWTAKDVERKIVQAFSASASDSLLFTRMSRISGSIRDFNGDFKECWSFSAVRTGDPPDGNYSISDIDIMSGHSTSTASWKVATVTVPETDIPGDLHTHAIGSRLRLPPIAGLALRLDDDAVQKDVIYRLFSTLPLAISTTMPVHVMASFILASDRRSIRMDDYNGPETRYNKWLLSAVIPPLYCFLLEHIVIFGEPELKFANWWPRRRVPDDAFSRIIVDTFYNEFNLKNDRRKLLRSSYSSLPLAADDAVLLSGKEPESIQAVLSDLEPDNIVQLPWEVYDLATDHGRLSKVTPAFLREELLRDSSFLVQSNIDVIQDVITYLSSRDSGGAPSNLYDLPILPLDDRDIGYFRDATNPMQYFKWPSQSIPHNFPSGCFVHSQLRLPSFLSSSLNVKLLDAAGIRRFIEEKLSNVPRNTLPPETRVWIPKFWNAWKVYVEQLKLQPHDIAEYPLVPTVNPAVFVSLNQCKEGGVLLVGGNHEAEESLRATLDRLGLIVVRLDQEPTPENLRDILRNEGEYPPLNFLGVLAALASHHDYADRLRDLEDDTLAIFADWARHNIREEAIPPNLLPVAKQLPIWHSLKRGFPEKLRSAAEVFMLPHGLHISKTGPFMRKFVSSYGRIRFLEPNALSFEEVEGLLELPSIMERSDLRLYKGFLRDWVLGLPQAYRQPIRIPNANGIVVPSNELYARTDLFQSIFGADSERFVASELAEVENMLYKHGLRYDALLDVPTFQICADAVLAQPDEHQADRAAILFRAYCQTLPMQIGANDHQTWIDLDQIRFVPRNLSTERRLDGQDAQQTGLLIPNNIVDLPSIVSPSQTVREEFEAIAWTQRALFREQPHQRVLIANPSLGLPHISEVILHLKVLASLSSNASRQQKIIILHDLQQTYAFLANKTSVMTSEDINQLSTDNIFLNVDDPDTEVWHWDNRDHLVFETQDTGGSYRYVRDFLRPYEPLLRSAGVLEVYHPEYLSDHIPSSDALKLGAIRNGFDALRREGILTDVIFIPNGVNDSDNLAAHRAFLAVVSEYFNDMFTGGYKESRAATPQDPVEFPVPDCSALCIESILDYIYTGLQSLQHDAPLDLLLEIMQLSSYWRINDLFEDMQREIVNRRLINPLTLEQIRTIAEGSNAQNLLRNCTEYEEINAAFIEKVRQTAGLEGSPDGRDAVE</sequence>
<keyword evidence="4" id="KW-1185">Reference proteome</keyword>
<dbReference type="Gene3D" id="3.30.710.10">
    <property type="entry name" value="Potassium Channel Kv1.1, Chain A"/>
    <property type="match status" value="1"/>
</dbReference>
<dbReference type="OrthoDB" id="1262810at2759"/>
<keyword evidence="1" id="KW-0812">Transmembrane</keyword>
<dbReference type="PROSITE" id="PS50097">
    <property type="entry name" value="BTB"/>
    <property type="match status" value="1"/>
</dbReference>
<keyword evidence="1" id="KW-0472">Membrane</keyword>
<dbReference type="InterPro" id="IPR058210">
    <property type="entry name" value="SACS/Nov_dom"/>
</dbReference>
<dbReference type="EMBL" id="MU155299">
    <property type="protein sequence ID" value="KAF9476299.1"/>
    <property type="molecule type" value="Genomic_DNA"/>
</dbReference>
<comment type="caution">
    <text evidence="3">The sequence shown here is derived from an EMBL/GenBank/DDBJ whole genome shotgun (WGS) entry which is preliminary data.</text>
</comment>
<protein>
    <recommendedName>
        <fullName evidence="2">BTB domain-containing protein</fullName>
    </recommendedName>
</protein>
<dbReference type="Pfam" id="PF25794">
    <property type="entry name" value="SACS"/>
    <property type="match status" value="2"/>
</dbReference>
<dbReference type="SMART" id="SM00225">
    <property type="entry name" value="BTB"/>
    <property type="match status" value="1"/>
</dbReference>
<keyword evidence="1" id="KW-1133">Transmembrane helix</keyword>
<feature type="transmembrane region" description="Helical" evidence="1">
    <location>
        <begin position="1643"/>
        <end position="1662"/>
    </location>
</feature>
<dbReference type="Proteomes" id="UP000807469">
    <property type="component" value="Unassembled WGS sequence"/>
</dbReference>
<dbReference type="NCBIfam" id="NF047352">
    <property type="entry name" value="P_loop_sacsin"/>
    <property type="match status" value="1"/>
</dbReference>
<evidence type="ECO:0000313" key="4">
    <source>
        <dbReference type="Proteomes" id="UP000807469"/>
    </source>
</evidence>
<dbReference type="PANTHER" id="PTHR15600">
    <property type="entry name" value="SACSIN"/>
    <property type="match status" value="1"/>
</dbReference>
<evidence type="ECO:0000313" key="3">
    <source>
        <dbReference type="EMBL" id="KAF9476299.1"/>
    </source>
</evidence>
<dbReference type="InterPro" id="IPR036890">
    <property type="entry name" value="HATPase_C_sf"/>
</dbReference>
<evidence type="ECO:0000259" key="2">
    <source>
        <dbReference type="PROSITE" id="PS50097"/>
    </source>
</evidence>
<dbReference type="InterPro" id="IPR000210">
    <property type="entry name" value="BTB/POZ_dom"/>
</dbReference>
<feature type="transmembrane region" description="Helical" evidence="1">
    <location>
        <begin position="1595"/>
        <end position="1622"/>
    </location>
</feature>
<reference evidence="3" key="1">
    <citation type="submission" date="2020-11" db="EMBL/GenBank/DDBJ databases">
        <authorList>
            <consortium name="DOE Joint Genome Institute"/>
            <person name="Ahrendt S."/>
            <person name="Riley R."/>
            <person name="Andreopoulos W."/>
            <person name="Labutti K."/>
            <person name="Pangilinan J."/>
            <person name="Ruiz-Duenas F.J."/>
            <person name="Barrasa J.M."/>
            <person name="Sanchez-Garcia M."/>
            <person name="Camarero S."/>
            <person name="Miyauchi S."/>
            <person name="Serrano A."/>
            <person name="Linde D."/>
            <person name="Babiker R."/>
            <person name="Drula E."/>
            <person name="Ayuso-Fernandez I."/>
            <person name="Pacheco R."/>
            <person name="Padilla G."/>
            <person name="Ferreira P."/>
            <person name="Barriuso J."/>
            <person name="Kellner H."/>
            <person name="Castanera R."/>
            <person name="Alfaro M."/>
            <person name="Ramirez L."/>
            <person name="Pisabarro A.G."/>
            <person name="Kuo A."/>
            <person name="Tritt A."/>
            <person name="Lipzen A."/>
            <person name="He G."/>
            <person name="Yan M."/>
            <person name="Ng V."/>
            <person name="Cullen D."/>
            <person name="Martin F."/>
            <person name="Rosso M.-N."/>
            <person name="Henrissat B."/>
            <person name="Hibbett D."/>
            <person name="Martinez A.T."/>
            <person name="Grigoriev I.V."/>
        </authorList>
    </citation>
    <scope>NUCLEOTIDE SEQUENCE</scope>
    <source>
        <strain evidence="3">CIRM-BRFM 674</strain>
    </source>
</reference>
<dbReference type="Pfam" id="PF00651">
    <property type="entry name" value="BTB"/>
    <property type="match status" value="1"/>
</dbReference>
<accession>A0A9P5YVN2</accession>
<dbReference type="CDD" id="cd18186">
    <property type="entry name" value="BTB_POZ_ZBTB_KLHL-like"/>
    <property type="match status" value="1"/>
</dbReference>
<dbReference type="InterPro" id="IPR011333">
    <property type="entry name" value="SKP1/BTB/POZ_sf"/>
</dbReference>
<dbReference type="SUPFAM" id="SSF55874">
    <property type="entry name" value="ATPase domain of HSP90 chaperone/DNA topoisomerase II/histidine kinase"/>
    <property type="match status" value="2"/>
</dbReference>
<organism evidence="3 4">
    <name type="scientific">Pholiota conissans</name>
    <dbReference type="NCBI Taxonomy" id="109636"/>
    <lineage>
        <taxon>Eukaryota</taxon>
        <taxon>Fungi</taxon>
        <taxon>Dikarya</taxon>
        <taxon>Basidiomycota</taxon>
        <taxon>Agaricomycotina</taxon>
        <taxon>Agaricomycetes</taxon>
        <taxon>Agaricomycetidae</taxon>
        <taxon>Agaricales</taxon>
        <taxon>Agaricineae</taxon>
        <taxon>Strophariaceae</taxon>
        <taxon>Pholiota</taxon>
    </lineage>
</organism>
<dbReference type="GO" id="GO:0030544">
    <property type="term" value="F:Hsp70 protein binding"/>
    <property type="evidence" value="ECO:0007669"/>
    <property type="project" value="TreeGrafter"/>
</dbReference>
<evidence type="ECO:0000256" key="1">
    <source>
        <dbReference type="SAM" id="Phobius"/>
    </source>
</evidence>
<feature type="domain" description="BTB" evidence="2">
    <location>
        <begin position="2472"/>
        <end position="2549"/>
    </location>
</feature>
<dbReference type="InterPro" id="IPR052972">
    <property type="entry name" value="Sacsin_chaperone_reg"/>
</dbReference>
<dbReference type="PANTHER" id="PTHR15600:SF42">
    <property type="entry name" value="SACSIN"/>
    <property type="match status" value="1"/>
</dbReference>
<dbReference type="SUPFAM" id="SSF54695">
    <property type="entry name" value="POZ domain"/>
    <property type="match status" value="1"/>
</dbReference>